<keyword evidence="8" id="KW-1185">Reference proteome</keyword>
<evidence type="ECO:0000256" key="1">
    <source>
        <dbReference type="ARBA" id="ARBA00004141"/>
    </source>
</evidence>
<feature type="transmembrane region" description="Helical" evidence="6">
    <location>
        <begin position="54"/>
        <end position="78"/>
    </location>
</feature>
<evidence type="ECO:0000256" key="5">
    <source>
        <dbReference type="SAM" id="MobiDB-lite"/>
    </source>
</evidence>
<protein>
    <submittedName>
        <fullName evidence="7">DUF300-domain-containing protein</fullName>
    </submittedName>
</protein>
<evidence type="ECO:0000256" key="6">
    <source>
        <dbReference type="SAM" id="Phobius"/>
    </source>
</evidence>
<feature type="transmembrane region" description="Helical" evidence="6">
    <location>
        <begin position="307"/>
        <end position="329"/>
    </location>
</feature>
<keyword evidence="2 6" id="KW-0812">Transmembrane</keyword>
<evidence type="ECO:0000313" key="8">
    <source>
        <dbReference type="Proteomes" id="UP000799324"/>
    </source>
</evidence>
<evidence type="ECO:0000256" key="2">
    <source>
        <dbReference type="ARBA" id="ARBA00022692"/>
    </source>
</evidence>
<evidence type="ECO:0000256" key="3">
    <source>
        <dbReference type="ARBA" id="ARBA00022989"/>
    </source>
</evidence>
<dbReference type="InterPro" id="IPR005178">
    <property type="entry name" value="Ostalpha/TMEM184C"/>
</dbReference>
<dbReference type="SMART" id="SM01417">
    <property type="entry name" value="Solute_trans_a"/>
    <property type="match status" value="1"/>
</dbReference>
<gene>
    <name evidence="7" type="ORF">K491DRAFT_714640</name>
</gene>
<sequence length="581" mass="64419">MSPNRSPNPNLPWPVSQVFPRAFSKNATCESAEQEDDKVSKEPLWKGGLTFHHLGLIISATFGAIAIAISLFMLWRHATHYLKPWEQKHIIRILVMIPIYALVSFLSYLNYHHAIYFEVLRDCYEAFAIASFFTLMCHYIAPDLHQQKQYFRDITPKNWVWPLTWIQKCTGGENKGFLRKPRSGLTWFNIVWVAVFQYCFIRVFFTIVAVVTQATGRYCQSSKDPRFAYIWVAGFEAISVTIAMYCLIQFYIQLKQDLAPHRPFLKILCIKLVIFFCFWQSWIISLLTTDDGPLKPTKTIGGPDWRIGLPSMLVCVEMAFFAVLHIFAFPWSPYDLRRRQETFDEFSSGGAPKTYASGALRALLSALNPWDIVKAFSRGARWLFVGVRHRKDDISYQTKLEPVSTSYDGPTFAGNGEAATEFRPGRKDSAPGRSENLDTYALLSDAQANPLSRQDQELGFQSKPHGSNPYAALPNPDSLPPAPSPGQEYGVMSGGAAGGAAGGAHTGTYTDFETQQPYLGASQPGRIGLCAMPSGEQQDDRPSGEWDMFAGARPGAGAGPPPYSGGGGGGGSGAAGGRPWV</sequence>
<keyword evidence="3 6" id="KW-1133">Transmembrane helix</keyword>
<keyword evidence="4 6" id="KW-0472">Membrane</keyword>
<reference evidence="7" key="1">
    <citation type="journal article" date="2020" name="Stud. Mycol.">
        <title>101 Dothideomycetes genomes: a test case for predicting lifestyles and emergence of pathogens.</title>
        <authorList>
            <person name="Haridas S."/>
            <person name="Albert R."/>
            <person name="Binder M."/>
            <person name="Bloem J."/>
            <person name="Labutti K."/>
            <person name="Salamov A."/>
            <person name="Andreopoulos B."/>
            <person name="Baker S."/>
            <person name="Barry K."/>
            <person name="Bills G."/>
            <person name="Bluhm B."/>
            <person name="Cannon C."/>
            <person name="Castanera R."/>
            <person name="Culley D."/>
            <person name="Daum C."/>
            <person name="Ezra D."/>
            <person name="Gonzalez J."/>
            <person name="Henrissat B."/>
            <person name="Kuo A."/>
            <person name="Liang C."/>
            <person name="Lipzen A."/>
            <person name="Lutzoni F."/>
            <person name="Magnuson J."/>
            <person name="Mondo S."/>
            <person name="Nolan M."/>
            <person name="Ohm R."/>
            <person name="Pangilinan J."/>
            <person name="Park H.-J."/>
            <person name="Ramirez L."/>
            <person name="Alfaro M."/>
            <person name="Sun H."/>
            <person name="Tritt A."/>
            <person name="Yoshinaga Y."/>
            <person name="Zwiers L.-H."/>
            <person name="Turgeon B."/>
            <person name="Goodwin S."/>
            <person name="Spatafora J."/>
            <person name="Crous P."/>
            <person name="Grigoriev I."/>
        </authorList>
    </citation>
    <scope>NUCLEOTIDE SEQUENCE</scope>
    <source>
        <strain evidence="7">CBS 122681</strain>
    </source>
</reference>
<feature type="transmembrane region" description="Helical" evidence="6">
    <location>
        <begin position="228"/>
        <end position="252"/>
    </location>
</feature>
<name>A0A6A6TF32_9PLEO</name>
<feature type="compositionally biased region" description="Gly residues" evidence="5">
    <location>
        <begin position="554"/>
        <end position="581"/>
    </location>
</feature>
<dbReference type="Proteomes" id="UP000799324">
    <property type="component" value="Unassembled WGS sequence"/>
</dbReference>
<evidence type="ECO:0000256" key="4">
    <source>
        <dbReference type="ARBA" id="ARBA00023136"/>
    </source>
</evidence>
<dbReference type="EMBL" id="MU004327">
    <property type="protein sequence ID" value="KAF2657244.1"/>
    <property type="molecule type" value="Genomic_DNA"/>
</dbReference>
<feature type="region of interest" description="Disordered" evidence="5">
    <location>
        <begin position="453"/>
        <end position="488"/>
    </location>
</feature>
<feature type="transmembrane region" description="Helical" evidence="6">
    <location>
        <begin position="264"/>
        <end position="287"/>
    </location>
</feature>
<feature type="transmembrane region" description="Helical" evidence="6">
    <location>
        <begin position="185"/>
        <end position="208"/>
    </location>
</feature>
<accession>A0A6A6TF32</accession>
<evidence type="ECO:0000313" key="7">
    <source>
        <dbReference type="EMBL" id="KAF2657244.1"/>
    </source>
</evidence>
<dbReference type="GO" id="GO:0016020">
    <property type="term" value="C:membrane"/>
    <property type="evidence" value="ECO:0007669"/>
    <property type="project" value="UniProtKB-SubCell"/>
</dbReference>
<feature type="region of interest" description="Disordered" evidence="5">
    <location>
        <begin position="406"/>
        <end position="435"/>
    </location>
</feature>
<dbReference type="PANTHER" id="PTHR23423">
    <property type="entry name" value="ORGANIC SOLUTE TRANSPORTER-RELATED"/>
    <property type="match status" value="1"/>
</dbReference>
<comment type="subcellular location">
    <subcellularLocation>
        <location evidence="1">Membrane</location>
        <topology evidence="1">Multi-pass membrane protein</topology>
    </subcellularLocation>
</comment>
<organism evidence="7 8">
    <name type="scientific">Lophiostoma macrostomum CBS 122681</name>
    <dbReference type="NCBI Taxonomy" id="1314788"/>
    <lineage>
        <taxon>Eukaryota</taxon>
        <taxon>Fungi</taxon>
        <taxon>Dikarya</taxon>
        <taxon>Ascomycota</taxon>
        <taxon>Pezizomycotina</taxon>
        <taxon>Dothideomycetes</taxon>
        <taxon>Pleosporomycetidae</taxon>
        <taxon>Pleosporales</taxon>
        <taxon>Lophiostomataceae</taxon>
        <taxon>Lophiostoma</taxon>
    </lineage>
</organism>
<proteinExistence type="predicted"/>
<feature type="transmembrane region" description="Helical" evidence="6">
    <location>
        <begin position="123"/>
        <end position="141"/>
    </location>
</feature>
<feature type="region of interest" description="Disordered" evidence="5">
    <location>
        <begin position="534"/>
        <end position="581"/>
    </location>
</feature>
<feature type="transmembrane region" description="Helical" evidence="6">
    <location>
        <begin position="90"/>
        <end position="111"/>
    </location>
</feature>
<dbReference type="AlphaFoldDB" id="A0A6A6TF32"/>
<dbReference type="Pfam" id="PF03619">
    <property type="entry name" value="Solute_trans_a"/>
    <property type="match status" value="1"/>
</dbReference>
<dbReference type="OrthoDB" id="5348404at2759"/>